<dbReference type="GO" id="GO:0016020">
    <property type="term" value="C:membrane"/>
    <property type="evidence" value="ECO:0007669"/>
    <property type="project" value="UniProtKB-SubCell"/>
</dbReference>
<dbReference type="InterPro" id="IPR008253">
    <property type="entry name" value="Marvel"/>
</dbReference>
<dbReference type="AlphaFoldDB" id="A0A2J6PVM2"/>
<protein>
    <recommendedName>
        <fullName evidence="6">MARVEL domain-containing protein</fullName>
    </recommendedName>
</protein>
<dbReference type="PANTHER" id="PTHR39608:SF2">
    <property type="entry name" value="MARVEL DOMAIN-CONTAINING PROTEIN"/>
    <property type="match status" value="1"/>
</dbReference>
<feature type="transmembrane region" description="Helical" evidence="5">
    <location>
        <begin position="76"/>
        <end position="95"/>
    </location>
</feature>
<keyword evidence="2 5" id="KW-0812">Transmembrane</keyword>
<dbReference type="OrthoDB" id="20872at2759"/>
<evidence type="ECO:0000259" key="6">
    <source>
        <dbReference type="Pfam" id="PF01284"/>
    </source>
</evidence>
<dbReference type="EMBL" id="KZ613496">
    <property type="protein sequence ID" value="PMD18071.1"/>
    <property type="molecule type" value="Genomic_DNA"/>
</dbReference>
<organism evidence="7 8">
    <name type="scientific">Hyaloscypha hepaticicola</name>
    <dbReference type="NCBI Taxonomy" id="2082293"/>
    <lineage>
        <taxon>Eukaryota</taxon>
        <taxon>Fungi</taxon>
        <taxon>Dikarya</taxon>
        <taxon>Ascomycota</taxon>
        <taxon>Pezizomycotina</taxon>
        <taxon>Leotiomycetes</taxon>
        <taxon>Helotiales</taxon>
        <taxon>Hyaloscyphaceae</taxon>
        <taxon>Hyaloscypha</taxon>
    </lineage>
</organism>
<proteinExistence type="predicted"/>
<dbReference type="Pfam" id="PF01284">
    <property type="entry name" value="MARVEL"/>
    <property type="match status" value="1"/>
</dbReference>
<comment type="subcellular location">
    <subcellularLocation>
        <location evidence="1">Membrane</location>
        <topology evidence="1">Multi-pass membrane protein</topology>
    </subcellularLocation>
</comment>
<sequence length="177" mass="19922">MAYNSVTGNSKLFRSVLVLSRFMQWASAAIVMGIVSYYINHYPKGEHIIYEEVIACTTLGFFLLPLALSFTKKTTWYIVPLDLIFSYLWLTAFIFEAEDYNWQSCSANAPSGAGSCSLKYASESFTFCAFFFTLLSMVIQMMAWISEEGVARDIHDKKADFARPSAETRITEGNSAV</sequence>
<gene>
    <name evidence="7" type="ORF">NA56DRAFT_691473</name>
</gene>
<evidence type="ECO:0000313" key="8">
    <source>
        <dbReference type="Proteomes" id="UP000235672"/>
    </source>
</evidence>
<feature type="transmembrane region" description="Helical" evidence="5">
    <location>
        <begin position="52"/>
        <end position="70"/>
    </location>
</feature>
<dbReference type="Proteomes" id="UP000235672">
    <property type="component" value="Unassembled WGS sequence"/>
</dbReference>
<feature type="transmembrane region" description="Helical" evidence="5">
    <location>
        <begin position="125"/>
        <end position="145"/>
    </location>
</feature>
<evidence type="ECO:0000256" key="2">
    <source>
        <dbReference type="ARBA" id="ARBA00022692"/>
    </source>
</evidence>
<evidence type="ECO:0000256" key="1">
    <source>
        <dbReference type="ARBA" id="ARBA00004141"/>
    </source>
</evidence>
<accession>A0A2J6PVM2</accession>
<name>A0A2J6PVM2_9HELO</name>
<feature type="domain" description="MARVEL" evidence="6">
    <location>
        <begin position="14"/>
        <end position="139"/>
    </location>
</feature>
<evidence type="ECO:0000313" key="7">
    <source>
        <dbReference type="EMBL" id="PMD18071.1"/>
    </source>
</evidence>
<reference evidence="7 8" key="1">
    <citation type="submission" date="2016-05" db="EMBL/GenBank/DDBJ databases">
        <title>A degradative enzymes factory behind the ericoid mycorrhizal symbiosis.</title>
        <authorList>
            <consortium name="DOE Joint Genome Institute"/>
            <person name="Martino E."/>
            <person name="Morin E."/>
            <person name="Grelet G."/>
            <person name="Kuo A."/>
            <person name="Kohler A."/>
            <person name="Daghino S."/>
            <person name="Barry K."/>
            <person name="Choi C."/>
            <person name="Cichocki N."/>
            <person name="Clum A."/>
            <person name="Copeland A."/>
            <person name="Hainaut M."/>
            <person name="Haridas S."/>
            <person name="Labutti K."/>
            <person name="Lindquist E."/>
            <person name="Lipzen A."/>
            <person name="Khouja H.-R."/>
            <person name="Murat C."/>
            <person name="Ohm R."/>
            <person name="Olson A."/>
            <person name="Spatafora J."/>
            <person name="Veneault-Fourrey C."/>
            <person name="Henrissat B."/>
            <person name="Grigoriev I."/>
            <person name="Martin F."/>
            <person name="Perotto S."/>
        </authorList>
    </citation>
    <scope>NUCLEOTIDE SEQUENCE [LARGE SCALE GENOMIC DNA]</scope>
    <source>
        <strain evidence="7 8">UAMH 7357</strain>
    </source>
</reference>
<evidence type="ECO:0000256" key="5">
    <source>
        <dbReference type="SAM" id="Phobius"/>
    </source>
</evidence>
<keyword evidence="8" id="KW-1185">Reference proteome</keyword>
<dbReference type="STRING" id="1745343.A0A2J6PVM2"/>
<keyword evidence="4 5" id="KW-0472">Membrane</keyword>
<feature type="transmembrane region" description="Helical" evidence="5">
    <location>
        <begin position="22"/>
        <end position="40"/>
    </location>
</feature>
<evidence type="ECO:0000256" key="3">
    <source>
        <dbReference type="ARBA" id="ARBA00022989"/>
    </source>
</evidence>
<evidence type="ECO:0000256" key="4">
    <source>
        <dbReference type="ARBA" id="ARBA00023136"/>
    </source>
</evidence>
<dbReference type="PANTHER" id="PTHR39608">
    <property type="entry name" value="INTEGRAL MEMBRANE PROTEIN (AFU_ORTHOLOGUE AFUA_5G08640)"/>
    <property type="match status" value="1"/>
</dbReference>
<keyword evidence="3 5" id="KW-1133">Transmembrane helix</keyword>